<name>A0A839PZG1_MYCIR</name>
<keyword evidence="1" id="KW-0472">Membrane</keyword>
<evidence type="ECO:0000256" key="1">
    <source>
        <dbReference type="SAM" id="Phobius"/>
    </source>
</evidence>
<evidence type="ECO:0000313" key="2">
    <source>
        <dbReference type="EMBL" id="MBB2988839.1"/>
    </source>
</evidence>
<keyword evidence="3" id="KW-1185">Reference proteome</keyword>
<sequence length="140" mass="14102">MTPTGTRLLPLAFGFLMVGAAAYHADGPALVAAGVAAVAVIASAWLRPAATVAVVLAVLTIVLGGSAPMHTVLAGLAAAMYLAMRHSDPTVPTVSFTVGSAVAATLVIALPVQVPWLPLAAPLALLAAYLLALKPFLAWR</sequence>
<keyword evidence="1" id="KW-1133">Transmembrane helix</keyword>
<feature type="transmembrane region" description="Helical" evidence="1">
    <location>
        <begin position="116"/>
        <end position="137"/>
    </location>
</feature>
<evidence type="ECO:0000313" key="3">
    <source>
        <dbReference type="Proteomes" id="UP000550501"/>
    </source>
</evidence>
<comment type="caution">
    <text evidence="2">The sequence shown here is derived from an EMBL/GenBank/DDBJ whole genome shotgun (WGS) entry which is preliminary data.</text>
</comment>
<gene>
    <name evidence="2" type="ORF">FHR72_000296</name>
</gene>
<dbReference type="Proteomes" id="UP000550501">
    <property type="component" value="Unassembled WGS sequence"/>
</dbReference>
<organism evidence="2 3">
    <name type="scientific">Mycolicibacterium iranicum</name>
    <name type="common">Mycobacterium iranicum</name>
    <dbReference type="NCBI Taxonomy" id="912594"/>
    <lineage>
        <taxon>Bacteria</taxon>
        <taxon>Bacillati</taxon>
        <taxon>Actinomycetota</taxon>
        <taxon>Actinomycetes</taxon>
        <taxon>Mycobacteriales</taxon>
        <taxon>Mycobacteriaceae</taxon>
        <taxon>Mycolicibacterium</taxon>
    </lineage>
</organism>
<feature type="transmembrane region" description="Helical" evidence="1">
    <location>
        <begin position="90"/>
        <end position="110"/>
    </location>
</feature>
<reference evidence="2 3" key="1">
    <citation type="submission" date="2020-08" db="EMBL/GenBank/DDBJ databases">
        <title>The Agave Microbiome: Exploring the role of microbial communities in plant adaptations to desert environments.</title>
        <authorList>
            <person name="Partida-Martinez L.P."/>
        </authorList>
    </citation>
    <scope>NUCLEOTIDE SEQUENCE [LARGE SCALE GENOMIC DNA]</scope>
    <source>
        <strain evidence="2 3">AT2.18</strain>
    </source>
</reference>
<protein>
    <recommendedName>
        <fullName evidence="4">Integral membrane protein</fullName>
    </recommendedName>
</protein>
<dbReference type="RefSeq" id="WP_183466125.1">
    <property type="nucleotide sequence ID" value="NZ_JACHVU010000001.1"/>
</dbReference>
<proteinExistence type="predicted"/>
<accession>A0A839PZG1</accession>
<evidence type="ECO:0008006" key="4">
    <source>
        <dbReference type="Google" id="ProtNLM"/>
    </source>
</evidence>
<dbReference type="EMBL" id="JACHVU010000001">
    <property type="protein sequence ID" value="MBB2988839.1"/>
    <property type="molecule type" value="Genomic_DNA"/>
</dbReference>
<dbReference type="AlphaFoldDB" id="A0A839PZG1"/>
<feature type="transmembrane region" description="Helical" evidence="1">
    <location>
        <begin position="53"/>
        <end position="83"/>
    </location>
</feature>
<keyword evidence="1" id="KW-0812">Transmembrane</keyword>